<gene>
    <name evidence="1" type="ORF">EJB05_15354</name>
    <name evidence="2" type="ORF">EJB05_15381</name>
</gene>
<name>A0A5J9W1M5_9POAL</name>
<dbReference type="Proteomes" id="UP000324897">
    <property type="component" value="Chromosome 4"/>
</dbReference>
<dbReference type="AlphaFoldDB" id="A0A5J9W1M5"/>
<proteinExistence type="predicted"/>
<protein>
    <submittedName>
        <fullName evidence="2">Uncharacterized protein</fullName>
    </submittedName>
</protein>
<keyword evidence="3" id="KW-1185">Reference proteome</keyword>
<sequence>MATMSVASFSPLAAGAGASTFGARPPMATLAPRRRALVVRAQNKDNTGRLLDAFEFSGPAP</sequence>
<comment type="caution">
    <text evidence="2">The sequence shown here is derived from an EMBL/GenBank/DDBJ whole genome shotgun (WGS) entry which is preliminary data.</text>
</comment>
<reference evidence="2 3" key="1">
    <citation type="journal article" date="2019" name="Sci. Rep.">
        <title>A high-quality genome of Eragrostis curvula grass provides insights into Poaceae evolution and supports new strategies to enhance forage quality.</title>
        <authorList>
            <person name="Carballo J."/>
            <person name="Santos B.A.C.M."/>
            <person name="Zappacosta D."/>
            <person name="Garbus I."/>
            <person name="Selva J.P."/>
            <person name="Gallo C.A."/>
            <person name="Diaz A."/>
            <person name="Albertini E."/>
            <person name="Caccamo M."/>
            <person name="Echenique V."/>
        </authorList>
    </citation>
    <scope>NUCLEOTIDE SEQUENCE [LARGE SCALE GENOMIC DNA]</scope>
    <source>
        <strain evidence="3">cv. Victoria</strain>
        <tissue evidence="2">Leaf</tissue>
    </source>
</reference>
<dbReference type="Gramene" id="TVU41827">
    <property type="protein sequence ID" value="TVU41827"/>
    <property type="gene ID" value="EJB05_15381"/>
</dbReference>
<evidence type="ECO:0000313" key="2">
    <source>
        <dbReference type="EMBL" id="TVU41827.1"/>
    </source>
</evidence>
<accession>A0A5J9W1M5</accession>
<organism evidence="2 3">
    <name type="scientific">Eragrostis curvula</name>
    <name type="common">weeping love grass</name>
    <dbReference type="NCBI Taxonomy" id="38414"/>
    <lineage>
        <taxon>Eukaryota</taxon>
        <taxon>Viridiplantae</taxon>
        <taxon>Streptophyta</taxon>
        <taxon>Embryophyta</taxon>
        <taxon>Tracheophyta</taxon>
        <taxon>Spermatophyta</taxon>
        <taxon>Magnoliopsida</taxon>
        <taxon>Liliopsida</taxon>
        <taxon>Poales</taxon>
        <taxon>Poaceae</taxon>
        <taxon>PACMAD clade</taxon>
        <taxon>Chloridoideae</taxon>
        <taxon>Eragrostideae</taxon>
        <taxon>Eragrostidinae</taxon>
        <taxon>Eragrostis</taxon>
    </lineage>
</organism>
<evidence type="ECO:0000313" key="3">
    <source>
        <dbReference type="Proteomes" id="UP000324897"/>
    </source>
</evidence>
<dbReference type="EMBL" id="RWGY01000007">
    <property type="protein sequence ID" value="TVU41827.1"/>
    <property type="molecule type" value="Genomic_DNA"/>
</dbReference>
<dbReference type="EMBL" id="RWGY01000007">
    <property type="protein sequence ID" value="TVU41802.1"/>
    <property type="molecule type" value="Genomic_DNA"/>
</dbReference>
<evidence type="ECO:0000313" key="1">
    <source>
        <dbReference type="EMBL" id="TVU41802.1"/>
    </source>
</evidence>
<dbReference type="Gramene" id="TVU41802">
    <property type="protein sequence ID" value="TVU41802"/>
    <property type="gene ID" value="EJB05_15354"/>
</dbReference>